<gene>
    <name evidence="1" type="ORF">GCM10007932_24430</name>
</gene>
<evidence type="ECO:0000313" key="2">
    <source>
        <dbReference type="Proteomes" id="UP001156690"/>
    </source>
</evidence>
<evidence type="ECO:0000313" key="1">
    <source>
        <dbReference type="EMBL" id="GLQ73083.1"/>
    </source>
</evidence>
<sequence length="172" mass="18988">MAERFCKLNRRDISASLGEIHALVSSPKYLCRSCARSSSDKKNLCKPAAIPPASCMENASEKQVKCGLVAESLAADRVLDQATSVADGVEISIEPSQPILTTSNELTLSKKALKKQKKGQKKLKGILKKQKKILKKQKKLLKKHKKLESRFSRINQGVLAAQGILPQHQHIH</sequence>
<dbReference type="RefSeq" id="WP_126606720.1">
    <property type="nucleotide sequence ID" value="NZ_AP025144.1"/>
</dbReference>
<keyword evidence="2" id="KW-1185">Reference proteome</keyword>
<proteinExistence type="predicted"/>
<organism evidence="1 2">
    <name type="scientific">Vibrio penaeicida</name>
    <dbReference type="NCBI Taxonomy" id="104609"/>
    <lineage>
        <taxon>Bacteria</taxon>
        <taxon>Pseudomonadati</taxon>
        <taxon>Pseudomonadota</taxon>
        <taxon>Gammaproteobacteria</taxon>
        <taxon>Vibrionales</taxon>
        <taxon>Vibrionaceae</taxon>
        <taxon>Vibrio</taxon>
    </lineage>
</organism>
<dbReference type="EMBL" id="BSNX01000028">
    <property type="protein sequence ID" value="GLQ73083.1"/>
    <property type="molecule type" value="Genomic_DNA"/>
</dbReference>
<dbReference type="AlphaFoldDB" id="A0AAV5NRH9"/>
<name>A0AAV5NRH9_9VIBR</name>
<reference evidence="2" key="1">
    <citation type="journal article" date="2019" name="Int. J. Syst. Evol. Microbiol.">
        <title>The Global Catalogue of Microorganisms (GCM) 10K type strain sequencing project: providing services to taxonomists for standard genome sequencing and annotation.</title>
        <authorList>
            <consortium name="The Broad Institute Genomics Platform"/>
            <consortium name="The Broad Institute Genome Sequencing Center for Infectious Disease"/>
            <person name="Wu L."/>
            <person name="Ma J."/>
        </authorList>
    </citation>
    <scope>NUCLEOTIDE SEQUENCE [LARGE SCALE GENOMIC DNA]</scope>
    <source>
        <strain evidence="2">NBRC 15640</strain>
    </source>
</reference>
<dbReference type="Proteomes" id="UP001156690">
    <property type="component" value="Unassembled WGS sequence"/>
</dbReference>
<accession>A0AAV5NRH9</accession>
<comment type="caution">
    <text evidence="1">The sequence shown here is derived from an EMBL/GenBank/DDBJ whole genome shotgun (WGS) entry which is preliminary data.</text>
</comment>
<protein>
    <submittedName>
        <fullName evidence="1">Uncharacterized protein</fullName>
    </submittedName>
</protein>